<evidence type="ECO:0000313" key="6">
    <source>
        <dbReference type="Proteomes" id="UP000698800"/>
    </source>
</evidence>
<dbReference type="PROSITE" id="PS50088">
    <property type="entry name" value="ANK_REPEAT"/>
    <property type="match status" value="3"/>
</dbReference>
<dbReference type="InterPro" id="IPR056884">
    <property type="entry name" value="NPHP3-like_N"/>
</dbReference>
<dbReference type="Proteomes" id="UP000698800">
    <property type="component" value="Unassembled WGS sequence"/>
</dbReference>
<dbReference type="OrthoDB" id="7464126at2759"/>
<gene>
    <name evidence="5" type="ORF">FGG08_000961</name>
</gene>
<keyword evidence="2" id="KW-0040">ANK repeat</keyword>
<accession>A0A9P8IEA6</accession>
<protein>
    <recommendedName>
        <fullName evidence="4">Nephrocystin 3-like N-terminal domain-containing protein</fullName>
    </recommendedName>
</protein>
<keyword evidence="1" id="KW-0677">Repeat</keyword>
<evidence type="ECO:0000256" key="1">
    <source>
        <dbReference type="ARBA" id="ARBA00022737"/>
    </source>
</evidence>
<dbReference type="PANTHER" id="PTHR10039:SF14">
    <property type="entry name" value="NACHT DOMAIN-CONTAINING PROTEIN"/>
    <property type="match status" value="1"/>
</dbReference>
<dbReference type="PROSITE" id="PS50297">
    <property type="entry name" value="ANK_REP_REGION"/>
    <property type="match status" value="1"/>
</dbReference>
<feature type="compositionally biased region" description="Basic and acidic residues" evidence="3">
    <location>
        <begin position="782"/>
        <end position="795"/>
    </location>
</feature>
<dbReference type="Gene3D" id="1.25.40.20">
    <property type="entry name" value="Ankyrin repeat-containing domain"/>
    <property type="match status" value="1"/>
</dbReference>
<keyword evidence="6" id="KW-1185">Reference proteome</keyword>
<dbReference type="Pfam" id="PF24883">
    <property type="entry name" value="NPHP3_N"/>
    <property type="match status" value="1"/>
</dbReference>
<name>A0A9P8IEA6_9PEZI</name>
<dbReference type="Gene3D" id="3.40.50.300">
    <property type="entry name" value="P-loop containing nucleotide triphosphate hydrolases"/>
    <property type="match status" value="1"/>
</dbReference>
<feature type="region of interest" description="Disordered" evidence="3">
    <location>
        <begin position="782"/>
        <end position="833"/>
    </location>
</feature>
<organism evidence="5 6">
    <name type="scientific">Glutinoglossum americanum</name>
    <dbReference type="NCBI Taxonomy" id="1670608"/>
    <lineage>
        <taxon>Eukaryota</taxon>
        <taxon>Fungi</taxon>
        <taxon>Dikarya</taxon>
        <taxon>Ascomycota</taxon>
        <taxon>Pezizomycotina</taxon>
        <taxon>Geoglossomycetes</taxon>
        <taxon>Geoglossales</taxon>
        <taxon>Geoglossaceae</taxon>
        <taxon>Glutinoglossum</taxon>
    </lineage>
</organism>
<dbReference type="InterPro" id="IPR027417">
    <property type="entry name" value="P-loop_NTPase"/>
</dbReference>
<feature type="repeat" description="ANK" evidence="2">
    <location>
        <begin position="650"/>
        <end position="682"/>
    </location>
</feature>
<feature type="repeat" description="ANK" evidence="2">
    <location>
        <begin position="716"/>
        <end position="748"/>
    </location>
</feature>
<comment type="caution">
    <text evidence="5">The sequence shown here is derived from an EMBL/GenBank/DDBJ whole genome shotgun (WGS) entry which is preliminary data.</text>
</comment>
<proteinExistence type="predicted"/>
<dbReference type="SUPFAM" id="SSF48403">
    <property type="entry name" value="Ankyrin repeat"/>
    <property type="match status" value="1"/>
</dbReference>
<dbReference type="PANTHER" id="PTHR10039">
    <property type="entry name" value="AMELOGENIN"/>
    <property type="match status" value="1"/>
</dbReference>
<dbReference type="InterPro" id="IPR002110">
    <property type="entry name" value="Ankyrin_rpt"/>
</dbReference>
<evidence type="ECO:0000256" key="3">
    <source>
        <dbReference type="SAM" id="MobiDB-lite"/>
    </source>
</evidence>
<dbReference type="AlphaFoldDB" id="A0A9P8IEA6"/>
<evidence type="ECO:0000313" key="5">
    <source>
        <dbReference type="EMBL" id="KAH0544881.1"/>
    </source>
</evidence>
<dbReference type="EMBL" id="JAGHQL010000012">
    <property type="protein sequence ID" value="KAH0544881.1"/>
    <property type="molecule type" value="Genomic_DNA"/>
</dbReference>
<dbReference type="InterPro" id="IPR036770">
    <property type="entry name" value="Ankyrin_rpt-contain_sf"/>
</dbReference>
<feature type="repeat" description="ANK" evidence="2">
    <location>
        <begin position="683"/>
        <end position="715"/>
    </location>
</feature>
<dbReference type="Pfam" id="PF12796">
    <property type="entry name" value="Ank_2"/>
    <property type="match status" value="1"/>
</dbReference>
<feature type="compositionally biased region" description="Basic and acidic residues" evidence="3">
    <location>
        <begin position="804"/>
        <end position="820"/>
    </location>
</feature>
<dbReference type="SUPFAM" id="SSF52540">
    <property type="entry name" value="P-loop containing nucleoside triphosphate hydrolases"/>
    <property type="match status" value="1"/>
</dbReference>
<evidence type="ECO:0000256" key="2">
    <source>
        <dbReference type="PROSITE-ProRule" id="PRU00023"/>
    </source>
</evidence>
<evidence type="ECO:0000259" key="4">
    <source>
        <dbReference type="Pfam" id="PF24883"/>
    </source>
</evidence>
<dbReference type="SMART" id="SM00248">
    <property type="entry name" value="ANK"/>
    <property type="match status" value="3"/>
</dbReference>
<reference evidence="5" key="1">
    <citation type="submission" date="2021-03" db="EMBL/GenBank/DDBJ databases">
        <title>Comparative genomics and phylogenomic investigation of the class Geoglossomycetes provide insights into ecological specialization and systematics.</title>
        <authorList>
            <person name="Melie T."/>
            <person name="Pirro S."/>
            <person name="Miller A.N."/>
            <person name="Quandt A."/>
        </authorList>
    </citation>
    <scope>NUCLEOTIDE SEQUENCE</scope>
    <source>
        <strain evidence="5">GBOQ0MN5Z8</strain>
    </source>
</reference>
<feature type="domain" description="Nephrocystin 3-like N-terminal" evidence="4">
    <location>
        <begin position="86"/>
        <end position="222"/>
    </location>
</feature>
<sequence>MVVDRHSAIMKTNNNKNVELKTDHSHLNKFATKDSNYNLVAREIVDLISTSIRRYDADIKDCLESLGVDMKSHESLRAEISKPVAGTCDWVVREVEKFLQNLSDKKAASKALIFRGGPGSGKSVLSKFITEHIREKVGFNVKYIIFKEASPTTSQPTPAMLWLIYQLLSENHTLYRHIQKRHEQQSEWTLEILLDVFENMMADGASESTIIVIDALNECDNEPRTHGARRDFKPLKDFMDKLRHLDCGVTRHFIITTQQIDELSIGFPKRKTIDLEAREEVKLAVEAYINDQVNGFLNDYLEELQKAELPEGGESSEDEQGGRRRSDTRLLRFKSLRKGYEDLLPDLVAELTKKADHMFLWVYLFMDRLRRLQSTSPGDIRKELEGLPKGLISLYTEMFSRRQKDQSEAISQKLPWILFAQQPLTRDELRDALAMQSHRRNPTIPFHLCRTGNLEKDLSLNFGPLVTIEKTSSRVRLFHSSLRGALLGKSEPPCEKLMKICQPPEEEHAEIAFTCLDYLCLPQFTLREFETVNLSDPNPADETIPLLRKFPFLKESGLLDNFPFLKYAATSWAYHARRAGEDHPKVKKGLNQLIGLKENLELAFQIFIRSLPHVHGKDIDLPHKLSEWGLEKLAIAQIKAGNSFDQKNEFGNHLLHSAAWNGLLDLIKVLEENGVKLDMEDGIRQTALHHAAQTGQVETVKYLISKNLPLDSQGRYKWTPLHYAASGHHLDVITTLLDAGADARKTDRTSRTPRVQLCAVLDRDPVSRTSLGARLETVLDRLSLSEHDGSERGRPSEGSGSRNAVHEQNPEPEDVPRETSSDGSTPEPPETSG</sequence>